<keyword evidence="4" id="KW-0410">Iron transport</keyword>
<evidence type="ECO:0000256" key="1">
    <source>
        <dbReference type="ARBA" id="ARBA00004202"/>
    </source>
</evidence>
<dbReference type="PANTHER" id="PTHR42771">
    <property type="entry name" value="IRON(3+)-HYDROXAMATE IMPORT ATP-BINDING PROTEIN FHUC"/>
    <property type="match status" value="1"/>
</dbReference>
<evidence type="ECO:0000259" key="8">
    <source>
        <dbReference type="SMART" id="SM00382"/>
    </source>
</evidence>
<evidence type="ECO:0000256" key="4">
    <source>
        <dbReference type="ARBA" id="ARBA00022496"/>
    </source>
</evidence>
<comment type="subcellular location">
    <subcellularLocation>
        <location evidence="1">Cell membrane</location>
        <topology evidence="1">Peripheral membrane protein</topology>
    </subcellularLocation>
</comment>
<dbReference type="InterPro" id="IPR003593">
    <property type="entry name" value="AAA+_ATPase"/>
</dbReference>
<keyword evidence="7" id="KW-0472">Membrane</keyword>
<dbReference type="AlphaFoldDB" id="A0A921SRG3"/>
<dbReference type="CDD" id="cd00267">
    <property type="entry name" value="ABC_ATPase"/>
    <property type="match status" value="1"/>
</dbReference>
<evidence type="ECO:0000256" key="6">
    <source>
        <dbReference type="ARBA" id="ARBA00023065"/>
    </source>
</evidence>
<dbReference type="GO" id="GO:0005886">
    <property type="term" value="C:plasma membrane"/>
    <property type="evidence" value="ECO:0007669"/>
    <property type="project" value="UniProtKB-SubCell"/>
</dbReference>
<accession>A0A921SRG3</accession>
<dbReference type="Pfam" id="PF13304">
    <property type="entry name" value="AAA_21"/>
    <property type="match status" value="1"/>
</dbReference>
<evidence type="ECO:0000313" key="10">
    <source>
        <dbReference type="Proteomes" id="UP000760668"/>
    </source>
</evidence>
<gene>
    <name evidence="9" type="ORF">K8V01_02210</name>
</gene>
<keyword evidence="5" id="KW-0408">Iron</keyword>
<reference evidence="9" key="1">
    <citation type="journal article" date="2021" name="PeerJ">
        <title>Extensive microbial diversity within the chicken gut microbiome revealed by metagenomics and culture.</title>
        <authorList>
            <person name="Gilroy R."/>
            <person name="Ravi A."/>
            <person name="Getino M."/>
            <person name="Pursley I."/>
            <person name="Horton D.L."/>
            <person name="Alikhan N.F."/>
            <person name="Baker D."/>
            <person name="Gharbi K."/>
            <person name="Hall N."/>
            <person name="Watson M."/>
            <person name="Adriaenssens E.M."/>
            <person name="Foster-Nyarko E."/>
            <person name="Jarju S."/>
            <person name="Secka A."/>
            <person name="Antonio M."/>
            <person name="Oren A."/>
            <person name="Chaudhuri R.R."/>
            <person name="La Ragione R."/>
            <person name="Hildebrand F."/>
            <person name="Pallen M.J."/>
        </authorList>
    </citation>
    <scope>NUCLEOTIDE SEQUENCE</scope>
    <source>
        <strain evidence="9">CHK179-5677</strain>
    </source>
</reference>
<dbReference type="Gene3D" id="3.40.50.300">
    <property type="entry name" value="P-loop containing nucleotide triphosphate hydrolases"/>
    <property type="match status" value="2"/>
</dbReference>
<dbReference type="GO" id="GO:0006826">
    <property type="term" value="P:iron ion transport"/>
    <property type="evidence" value="ECO:0007669"/>
    <property type="project" value="UniProtKB-KW"/>
</dbReference>
<dbReference type="GO" id="GO:0005524">
    <property type="term" value="F:ATP binding"/>
    <property type="evidence" value="ECO:0007669"/>
    <property type="project" value="InterPro"/>
</dbReference>
<comment type="caution">
    <text evidence="9">The sequence shown here is derived from an EMBL/GenBank/DDBJ whole genome shotgun (WGS) entry which is preliminary data.</text>
</comment>
<proteinExistence type="predicted"/>
<dbReference type="PANTHER" id="PTHR42771:SF2">
    <property type="entry name" value="IRON(3+)-HYDROXAMATE IMPORT ATP-BINDING PROTEIN FHUC"/>
    <property type="match status" value="1"/>
</dbReference>
<keyword evidence="2" id="KW-0813">Transport</keyword>
<dbReference type="GO" id="GO:0016887">
    <property type="term" value="F:ATP hydrolysis activity"/>
    <property type="evidence" value="ECO:0007669"/>
    <property type="project" value="InterPro"/>
</dbReference>
<dbReference type="InterPro" id="IPR027417">
    <property type="entry name" value="P-loop_NTPase"/>
</dbReference>
<protein>
    <submittedName>
        <fullName evidence="9">AAA family ATPase</fullName>
    </submittedName>
</protein>
<dbReference type="GO" id="GO:0006302">
    <property type="term" value="P:double-strand break repair"/>
    <property type="evidence" value="ECO:0007669"/>
    <property type="project" value="InterPro"/>
</dbReference>
<dbReference type="Proteomes" id="UP000760668">
    <property type="component" value="Unassembled WGS sequence"/>
</dbReference>
<name>A0A921SRG3_9FIRM</name>
<keyword evidence="3" id="KW-1003">Cell membrane</keyword>
<evidence type="ECO:0000256" key="7">
    <source>
        <dbReference type="ARBA" id="ARBA00023136"/>
    </source>
</evidence>
<reference evidence="9" key="2">
    <citation type="submission" date="2021-09" db="EMBL/GenBank/DDBJ databases">
        <authorList>
            <person name="Gilroy R."/>
        </authorList>
    </citation>
    <scope>NUCLEOTIDE SEQUENCE</scope>
    <source>
        <strain evidence="9">CHK179-5677</strain>
    </source>
</reference>
<evidence type="ECO:0000256" key="5">
    <source>
        <dbReference type="ARBA" id="ARBA00023004"/>
    </source>
</evidence>
<evidence type="ECO:0000256" key="3">
    <source>
        <dbReference type="ARBA" id="ARBA00022475"/>
    </source>
</evidence>
<dbReference type="Pfam" id="PF13476">
    <property type="entry name" value="AAA_23"/>
    <property type="match status" value="1"/>
</dbReference>
<organism evidence="9 10">
    <name type="scientific">Pseudoflavonifractor capillosus</name>
    <dbReference type="NCBI Taxonomy" id="106588"/>
    <lineage>
        <taxon>Bacteria</taxon>
        <taxon>Bacillati</taxon>
        <taxon>Bacillota</taxon>
        <taxon>Clostridia</taxon>
        <taxon>Eubacteriales</taxon>
        <taxon>Oscillospiraceae</taxon>
        <taxon>Pseudoflavonifractor</taxon>
    </lineage>
</organism>
<dbReference type="InterPro" id="IPR051535">
    <property type="entry name" value="Siderophore_ABC-ATPase"/>
</dbReference>
<evidence type="ECO:0000313" key="9">
    <source>
        <dbReference type="EMBL" id="HJG85835.1"/>
    </source>
</evidence>
<dbReference type="InterPro" id="IPR003959">
    <property type="entry name" value="ATPase_AAA_core"/>
</dbReference>
<sequence length="256" mass="28833">MEAGKGVLYLRGVEKRPVEGEAEDYAFRIPAIARLKRLEFRRPVTFFVGENGSGKSTLLEAIAVAWGFNPEGGSRNFRFASRDTHSGLYRALRLVRSPEIPEDGYFLRAESLYNMASYVDEMEDDPLTPSYLQYVGGKSLHGQSHGESLLALAKNRFWGRGLYLLDEPESALSPMRQLSFLALMHDLVSRGGQLIVATHSPILMAYPQADILRFDGPGGVERVDYRDTEHYRITREFLSAPERMLSVLLAPEEEET</sequence>
<evidence type="ECO:0000256" key="2">
    <source>
        <dbReference type="ARBA" id="ARBA00022448"/>
    </source>
</evidence>
<dbReference type="SUPFAM" id="SSF52540">
    <property type="entry name" value="P-loop containing nucleoside triphosphate hydrolases"/>
    <property type="match status" value="1"/>
</dbReference>
<keyword evidence="6" id="KW-0406">Ion transport</keyword>
<dbReference type="EMBL" id="DYUC01000020">
    <property type="protein sequence ID" value="HJG85835.1"/>
    <property type="molecule type" value="Genomic_DNA"/>
</dbReference>
<dbReference type="InterPro" id="IPR038729">
    <property type="entry name" value="Rad50/SbcC_AAA"/>
</dbReference>
<dbReference type="RefSeq" id="WP_295368019.1">
    <property type="nucleotide sequence ID" value="NZ_DYUC01000020.1"/>
</dbReference>
<dbReference type="SMART" id="SM00382">
    <property type="entry name" value="AAA"/>
    <property type="match status" value="1"/>
</dbReference>
<feature type="domain" description="AAA+ ATPase" evidence="8">
    <location>
        <begin position="41"/>
        <end position="215"/>
    </location>
</feature>